<dbReference type="InterPro" id="IPR029058">
    <property type="entry name" value="AB_hydrolase_fold"/>
</dbReference>
<name>A0ABX5WTD3_9GAMM</name>
<dbReference type="InterPro" id="IPR012908">
    <property type="entry name" value="PGAP1-ab_dom-like"/>
</dbReference>
<keyword evidence="3" id="KW-1185">Reference proteome</keyword>
<dbReference type="Gene3D" id="3.40.50.1820">
    <property type="entry name" value="alpha/beta hydrolase"/>
    <property type="match status" value="1"/>
</dbReference>
<accession>A0ABX5WTD3</accession>
<proteinExistence type="predicted"/>
<dbReference type="SUPFAM" id="SSF53474">
    <property type="entry name" value="alpha/beta-Hydrolases"/>
    <property type="match status" value="1"/>
</dbReference>
<reference evidence="2 3" key="1">
    <citation type="submission" date="2019-07" db="EMBL/GenBank/DDBJ databases">
        <title>Shewanella sp. YLB-06 whole genomic sequence.</title>
        <authorList>
            <person name="Yu L."/>
        </authorList>
    </citation>
    <scope>NUCLEOTIDE SEQUENCE [LARGE SCALE GENOMIC DNA]</scope>
    <source>
        <strain evidence="2 3">YLB-06</strain>
    </source>
</reference>
<protein>
    <submittedName>
        <fullName evidence="2">Lipase</fullName>
    </submittedName>
</protein>
<evidence type="ECO:0000259" key="1">
    <source>
        <dbReference type="Pfam" id="PF07819"/>
    </source>
</evidence>
<dbReference type="EMBL" id="CP041614">
    <property type="protein sequence ID" value="QDO82334.1"/>
    <property type="molecule type" value="Genomic_DNA"/>
</dbReference>
<dbReference type="RefSeq" id="WP_144044725.1">
    <property type="nucleotide sequence ID" value="NZ_CP041614.1"/>
</dbReference>
<dbReference type="Pfam" id="PF07819">
    <property type="entry name" value="PGAP1"/>
    <property type="match status" value="1"/>
</dbReference>
<gene>
    <name evidence="2" type="ORF">FM037_02635</name>
</gene>
<feature type="domain" description="GPI inositol-deacylase PGAP1-like alpha/beta" evidence="1">
    <location>
        <begin position="52"/>
        <end position="167"/>
    </location>
</feature>
<dbReference type="PANTHER" id="PTHR37946">
    <property type="entry name" value="SLL1969 PROTEIN"/>
    <property type="match status" value="1"/>
</dbReference>
<evidence type="ECO:0000313" key="2">
    <source>
        <dbReference type="EMBL" id="QDO82334.1"/>
    </source>
</evidence>
<evidence type="ECO:0000313" key="3">
    <source>
        <dbReference type="Proteomes" id="UP000315947"/>
    </source>
</evidence>
<sequence>MTTTQRKPKLVLVHGIFNTGSVMNWMRRQFESQGFECFTPTLKPFDGSHGVEYAANNLKEQIDNRYGENQTLVLIGFSMGGIVARYYLQHLEGCSRSSHLFTISTPHSGSYMAYLPYPSKAMKQLRPDSELLKSLDESTDRLDGLKLYSYRTSIDYTIVPSTSSHWELAENKKFFVALHLSMVFSSKITNEILARLNE</sequence>
<dbReference type="PANTHER" id="PTHR37946:SF1">
    <property type="entry name" value="SLL1969 PROTEIN"/>
    <property type="match status" value="1"/>
</dbReference>
<dbReference type="Proteomes" id="UP000315947">
    <property type="component" value="Chromosome"/>
</dbReference>
<organism evidence="2 3">
    <name type="scientific">Shewanella psychropiezotolerans</name>
    <dbReference type="NCBI Taxonomy" id="2593655"/>
    <lineage>
        <taxon>Bacteria</taxon>
        <taxon>Pseudomonadati</taxon>
        <taxon>Pseudomonadota</taxon>
        <taxon>Gammaproteobacteria</taxon>
        <taxon>Alteromonadales</taxon>
        <taxon>Shewanellaceae</taxon>
        <taxon>Shewanella</taxon>
    </lineage>
</organism>